<evidence type="ECO:0000313" key="3">
    <source>
        <dbReference type="EMBL" id="SON56596.1"/>
    </source>
</evidence>
<dbReference type="Pfam" id="PF07845">
    <property type="entry name" value="DUF1636"/>
    <property type="match status" value="1"/>
</dbReference>
<name>A0A2C9D8J8_9HYPH</name>
<dbReference type="EMBL" id="LT960614">
    <property type="protein sequence ID" value="SON56596.1"/>
    <property type="molecule type" value="Genomic_DNA"/>
</dbReference>
<sequence>MSGNDKAEVTLFVCTSCRRTLDETETLFDHPGEAIHAAMEARLADEPAIRVEAVDCLAVCKRPATVALSGDGFWTYLVGDLTAEANLDEIEAATRAYLASGNGIIPWRERPVSFRKGVVARMPPLPGRARPAAATPNSTIRNKEAAAS</sequence>
<keyword evidence="4" id="KW-1185">Reference proteome</keyword>
<feature type="region of interest" description="Disordered" evidence="1">
    <location>
        <begin position="125"/>
        <end position="148"/>
    </location>
</feature>
<dbReference type="InterPro" id="IPR013087">
    <property type="entry name" value="Znf_C2H2_type"/>
</dbReference>
<dbReference type="Proteomes" id="UP000223606">
    <property type="component" value="Chromosome 1"/>
</dbReference>
<dbReference type="AlphaFoldDB" id="A0A2C9D8J8"/>
<dbReference type="CDD" id="cd02980">
    <property type="entry name" value="TRX_Fd_family"/>
    <property type="match status" value="1"/>
</dbReference>
<feature type="domain" description="C2H2-type" evidence="2">
    <location>
        <begin position="14"/>
        <end position="36"/>
    </location>
</feature>
<evidence type="ECO:0000256" key="1">
    <source>
        <dbReference type="SAM" id="MobiDB-lite"/>
    </source>
</evidence>
<accession>A0A2C9D8J8</accession>
<reference evidence="4" key="1">
    <citation type="submission" date="2017-09" db="EMBL/GenBank/DDBJ databases">
        <title>Genome sequence of Nannocystis excedens DSM 71.</title>
        <authorList>
            <person name="Blom J."/>
        </authorList>
    </citation>
    <scope>NUCLEOTIDE SEQUENCE [LARGE SCALE GENOMIC DNA]</scope>
    <source>
        <strain evidence="4">type strain: E19</strain>
    </source>
</reference>
<dbReference type="InterPro" id="IPR012863">
    <property type="entry name" value="DUF1636"/>
</dbReference>
<evidence type="ECO:0000313" key="4">
    <source>
        <dbReference type="Proteomes" id="UP000223606"/>
    </source>
</evidence>
<evidence type="ECO:0000259" key="2">
    <source>
        <dbReference type="PROSITE" id="PS00028"/>
    </source>
</evidence>
<dbReference type="RefSeq" id="WP_099556954.1">
    <property type="nucleotide sequence ID" value="NZ_LT960614.1"/>
</dbReference>
<protein>
    <submittedName>
        <fullName evidence="3">Putative metal-binding protein</fullName>
    </submittedName>
</protein>
<dbReference type="PROSITE" id="PS00028">
    <property type="entry name" value="ZINC_FINGER_C2H2_1"/>
    <property type="match status" value="1"/>
</dbReference>
<dbReference type="OrthoDB" id="424426at2"/>
<proteinExistence type="predicted"/>
<gene>
    <name evidence="3" type="ORF">HDIA_3055</name>
</gene>
<organism evidence="3 4">
    <name type="scientific">Hartmannibacter diazotrophicus</name>
    <dbReference type="NCBI Taxonomy" id="1482074"/>
    <lineage>
        <taxon>Bacteria</taxon>
        <taxon>Pseudomonadati</taxon>
        <taxon>Pseudomonadota</taxon>
        <taxon>Alphaproteobacteria</taxon>
        <taxon>Hyphomicrobiales</taxon>
        <taxon>Pleomorphomonadaceae</taxon>
        <taxon>Hartmannibacter</taxon>
    </lineage>
</organism>
<feature type="compositionally biased region" description="Low complexity" evidence="1">
    <location>
        <begin position="127"/>
        <end position="136"/>
    </location>
</feature>
<dbReference type="KEGG" id="hdi:HDIA_3055"/>